<evidence type="ECO:0000313" key="1">
    <source>
        <dbReference type="EMBL" id="KAI3764067.1"/>
    </source>
</evidence>
<reference evidence="2" key="1">
    <citation type="journal article" date="2022" name="Mol. Ecol. Resour.">
        <title>The genomes of chicory, endive, great burdock and yacon provide insights into Asteraceae palaeo-polyploidization history and plant inulin production.</title>
        <authorList>
            <person name="Fan W."/>
            <person name="Wang S."/>
            <person name="Wang H."/>
            <person name="Wang A."/>
            <person name="Jiang F."/>
            <person name="Liu H."/>
            <person name="Zhao H."/>
            <person name="Xu D."/>
            <person name="Zhang Y."/>
        </authorList>
    </citation>
    <scope>NUCLEOTIDE SEQUENCE [LARGE SCALE GENOMIC DNA]</scope>
    <source>
        <strain evidence="2">cv. Punajuju</strain>
    </source>
</reference>
<sequence>MGCLLCCFRVPEVDQQHEGPDDGQHIQQPNETTNRSTQDGLSSFVQDIANECDALFGKGAKGVNHSQVEPEVVLESNNLIRQISEDLLLIGDDECLICFEGDDF</sequence>
<name>A0ACB9F084_CICIN</name>
<accession>A0ACB9F084</accession>
<proteinExistence type="predicted"/>
<gene>
    <name evidence="1" type="ORF">L2E82_14067</name>
</gene>
<comment type="caution">
    <text evidence="1">The sequence shown here is derived from an EMBL/GenBank/DDBJ whole genome shotgun (WGS) entry which is preliminary data.</text>
</comment>
<dbReference type="Proteomes" id="UP001055811">
    <property type="component" value="Linkage Group LG03"/>
</dbReference>
<protein>
    <submittedName>
        <fullName evidence="1">Uncharacterized protein</fullName>
    </submittedName>
</protein>
<dbReference type="EMBL" id="CM042011">
    <property type="protein sequence ID" value="KAI3764067.1"/>
    <property type="molecule type" value="Genomic_DNA"/>
</dbReference>
<evidence type="ECO:0000313" key="2">
    <source>
        <dbReference type="Proteomes" id="UP001055811"/>
    </source>
</evidence>
<organism evidence="1 2">
    <name type="scientific">Cichorium intybus</name>
    <name type="common">Chicory</name>
    <dbReference type="NCBI Taxonomy" id="13427"/>
    <lineage>
        <taxon>Eukaryota</taxon>
        <taxon>Viridiplantae</taxon>
        <taxon>Streptophyta</taxon>
        <taxon>Embryophyta</taxon>
        <taxon>Tracheophyta</taxon>
        <taxon>Spermatophyta</taxon>
        <taxon>Magnoliopsida</taxon>
        <taxon>eudicotyledons</taxon>
        <taxon>Gunneridae</taxon>
        <taxon>Pentapetalae</taxon>
        <taxon>asterids</taxon>
        <taxon>campanulids</taxon>
        <taxon>Asterales</taxon>
        <taxon>Asteraceae</taxon>
        <taxon>Cichorioideae</taxon>
        <taxon>Cichorieae</taxon>
        <taxon>Cichoriinae</taxon>
        <taxon>Cichorium</taxon>
    </lineage>
</organism>
<reference evidence="1 2" key="2">
    <citation type="journal article" date="2022" name="Mol. Ecol. Resour.">
        <title>The genomes of chicory, endive, great burdock and yacon provide insights into Asteraceae paleo-polyploidization history and plant inulin production.</title>
        <authorList>
            <person name="Fan W."/>
            <person name="Wang S."/>
            <person name="Wang H."/>
            <person name="Wang A."/>
            <person name="Jiang F."/>
            <person name="Liu H."/>
            <person name="Zhao H."/>
            <person name="Xu D."/>
            <person name="Zhang Y."/>
        </authorList>
    </citation>
    <scope>NUCLEOTIDE SEQUENCE [LARGE SCALE GENOMIC DNA]</scope>
    <source>
        <strain evidence="2">cv. Punajuju</strain>
        <tissue evidence="1">Leaves</tissue>
    </source>
</reference>
<keyword evidence="2" id="KW-1185">Reference proteome</keyword>